<gene>
    <name evidence="1" type="ORF">E8A74_41990</name>
</gene>
<dbReference type="OrthoDB" id="5480711at2"/>
<evidence type="ECO:0008006" key="3">
    <source>
        <dbReference type="Google" id="ProtNLM"/>
    </source>
</evidence>
<keyword evidence="2" id="KW-1185">Reference proteome</keyword>
<name>A0A4U1IUW0_9BACT</name>
<proteinExistence type="predicted"/>
<dbReference type="Proteomes" id="UP000309215">
    <property type="component" value="Unassembled WGS sequence"/>
</dbReference>
<dbReference type="AlphaFoldDB" id="A0A4U1IUW0"/>
<evidence type="ECO:0000313" key="2">
    <source>
        <dbReference type="Proteomes" id="UP000309215"/>
    </source>
</evidence>
<dbReference type="EMBL" id="SSMQ01000071">
    <property type="protein sequence ID" value="TKC98246.1"/>
    <property type="molecule type" value="Genomic_DNA"/>
</dbReference>
<sequence>MKRDMHGLFTVALALVLGAGCGETSVSEMGEAEPLGENEEALTNCLVDATKELFITDLSVIQDDRARGFGKWSFGYAVQEMTKGHAEQEFIKRFMESWLTDQTVDGLTIKARPRMEELVLAPWRAKSADGKTYELDKAPMSLLAIVYRLDLRKRLNVGEGVGEGRLVYQVHGPDGRALPFTMIFEYKLPANRGQTPESWAREFHALGALPFGPDYNAKLEALTEKFVSAKSWQGMPAGSVLNQLRTNEIALTSGDATPLWELRQFEIDSRGRLLPASVGLTPDLVHNKTPLLTEFVRQNERKILDGTYKVGARFKGQPFNGGSARVPTNTFIWEIPDVADDLRQKFSVGTCNGCHAGETSTNFLHVSRSRSGPETRISDFILQKELPFRVQEMRSLACP</sequence>
<organism evidence="1 2">
    <name type="scientific">Polyangium fumosum</name>
    <dbReference type="NCBI Taxonomy" id="889272"/>
    <lineage>
        <taxon>Bacteria</taxon>
        <taxon>Pseudomonadati</taxon>
        <taxon>Myxococcota</taxon>
        <taxon>Polyangia</taxon>
        <taxon>Polyangiales</taxon>
        <taxon>Polyangiaceae</taxon>
        <taxon>Polyangium</taxon>
    </lineage>
</organism>
<accession>A0A4U1IUW0</accession>
<protein>
    <recommendedName>
        <fullName evidence="3">Lipoprotein</fullName>
    </recommendedName>
</protein>
<evidence type="ECO:0000313" key="1">
    <source>
        <dbReference type="EMBL" id="TKC98246.1"/>
    </source>
</evidence>
<reference evidence="1 2" key="1">
    <citation type="submission" date="2019-04" db="EMBL/GenBank/DDBJ databases">
        <authorList>
            <person name="Li Y."/>
            <person name="Wang J."/>
        </authorList>
    </citation>
    <scope>NUCLEOTIDE SEQUENCE [LARGE SCALE GENOMIC DNA]</scope>
    <source>
        <strain evidence="1 2">DSM 14668</strain>
    </source>
</reference>
<dbReference type="PROSITE" id="PS51257">
    <property type="entry name" value="PROKAR_LIPOPROTEIN"/>
    <property type="match status" value="1"/>
</dbReference>
<dbReference type="RefSeq" id="WP_136934765.1">
    <property type="nucleotide sequence ID" value="NZ_SSMQ01000071.1"/>
</dbReference>
<comment type="caution">
    <text evidence="1">The sequence shown here is derived from an EMBL/GenBank/DDBJ whole genome shotgun (WGS) entry which is preliminary data.</text>
</comment>